<evidence type="ECO:0000259" key="4">
    <source>
        <dbReference type="Pfam" id="PF22972"/>
    </source>
</evidence>
<dbReference type="Gene3D" id="2.30.29.30">
    <property type="entry name" value="Pleckstrin-homology domain (PH domain)/Phosphotyrosine-binding domain (PTB)"/>
    <property type="match status" value="1"/>
</dbReference>
<evidence type="ECO:0000256" key="1">
    <source>
        <dbReference type="ARBA" id="ARBA00008809"/>
    </source>
</evidence>
<protein>
    <submittedName>
        <fullName evidence="5">Protein ppp4r3c</fullName>
    </submittedName>
</protein>
<dbReference type="InterPro" id="IPR006887">
    <property type="entry name" value="P4R3-like_central_dom"/>
</dbReference>
<feature type="compositionally biased region" description="Low complexity" evidence="2">
    <location>
        <begin position="723"/>
        <end position="733"/>
    </location>
</feature>
<dbReference type="InterPro" id="IPR016024">
    <property type="entry name" value="ARM-type_fold"/>
</dbReference>
<dbReference type="SUPFAM" id="SSF48371">
    <property type="entry name" value="ARM repeat"/>
    <property type="match status" value="1"/>
</dbReference>
<dbReference type="Pfam" id="PF04802">
    <property type="entry name" value="PP4R3"/>
    <property type="match status" value="1"/>
</dbReference>
<comment type="similarity">
    <text evidence="1">Belongs to the SMEK family.</text>
</comment>
<dbReference type="InterPro" id="IPR051137">
    <property type="entry name" value="PP4R3-like"/>
</dbReference>
<dbReference type="PANTHER" id="PTHR23318">
    <property type="entry name" value="ATP SYNTHASE GAMMA-RELATED"/>
    <property type="match status" value="1"/>
</dbReference>
<dbReference type="InterPro" id="IPR055236">
    <property type="entry name" value="EVH1_PP4R3"/>
</dbReference>
<accession>A0ABQ9TE64</accession>
<comment type="caution">
    <text evidence="5">The sequence shown here is derived from an EMBL/GenBank/DDBJ whole genome shotgun (WGS) entry which is preliminary data.</text>
</comment>
<gene>
    <name evidence="5" type="primary">PPP4R3C</name>
    <name evidence="5" type="ORF">P7K49_038250</name>
</gene>
<feature type="compositionally biased region" description="Basic and acidic residues" evidence="2">
    <location>
        <begin position="703"/>
        <end position="719"/>
    </location>
</feature>
<dbReference type="InterPro" id="IPR011989">
    <property type="entry name" value="ARM-like"/>
</dbReference>
<dbReference type="EMBL" id="JASSZA010000023">
    <property type="protein sequence ID" value="KAK2083014.1"/>
    <property type="molecule type" value="Genomic_DNA"/>
</dbReference>
<proteinExistence type="inferred from homology"/>
<evidence type="ECO:0000313" key="5">
    <source>
        <dbReference type="EMBL" id="KAK2083014.1"/>
    </source>
</evidence>
<feature type="domain" description="Serine/threonine-protein phosphatase 4 regulatory subunit 3-like central" evidence="3">
    <location>
        <begin position="143"/>
        <end position="647"/>
    </location>
</feature>
<feature type="region of interest" description="Disordered" evidence="2">
    <location>
        <begin position="684"/>
        <end position="778"/>
    </location>
</feature>
<evidence type="ECO:0000259" key="3">
    <source>
        <dbReference type="Pfam" id="PF04802"/>
    </source>
</evidence>
<dbReference type="Gene3D" id="1.25.10.10">
    <property type="entry name" value="Leucine-rich Repeat Variant"/>
    <property type="match status" value="1"/>
</dbReference>
<dbReference type="InterPro" id="IPR011993">
    <property type="entry name" value="PH-like_dom_sf"/>
</dbReference>
<reference evidence="5 6" key="1">
    <citation type="submission" date="2023-05" db="EMBL/GenBank/DDBJ databases">
        <title>B98-5 Cell Line De Novo Hybrid Assembly: An Optical Mapping Approach.</title>
        <authorList>
            <person name="Kananen K."/>
            <person name="Auerbach J.A."/>
            <person name="Kautto E."/>
            <person name="Blachly J.S."/>
        </authorList>
    </citation>
    <scope>NUCLEOTIDE SEQUENCE [LARGE SCALE GENOMIC DNA]</scope>
    <source>
        <strain evidence="5">B95-8</strain>
        <tissue evidence="5">Cell line</tissue>
    </source>
</reference>
<dbReference type="Pfam" id="PF22972">
    <property type="entry name" value="EVH1_PP4R3"/>
    <property type="match status" value="1"/>
</dbReference>
<feature type="compositionally biased region" description="Acidic residues" evidence="2">
    <location>
        <begin position="687"/>
        <end position="702"/>
    </location>
</feature>
<evidence type="ECO:0000256" key="2">
    <source>
        <dbReference type="SAM" id="MobiDB-lite"/>
    </source>
</evidence>
<dbReference type="PANTHER" id="PTHR23318:SF25">
    <property type="entry name" value="PROTEIN PPP4R3C"/>
    <property type="match status" value="1"/>
</dbReference>
<keyword evidence="6" id="KW-1185">Reference proteome</keyword>
<sequence>MADLRYRVKVHLMNENKQWISLGTGHVLSTYDEQFQGMSLLVLSDSDGSVILRSQIPRDRPYRKHQGTLIVWYEAENHGMVLNFQDPAGCQDIWEEICQVQGKNPCVLNTQDVSDESEEEFGEMSEFSDRIELPDCELNTLDQIVDIVTSVNSSPIHRERLALMLKNKAYIQKLLQLFHTCENLENIEGLYCLYEIIKGILFLNETCLLDIMFSDECIMDVVGCLEYDPDLDQPKRHRDYLIHEAKFKEVIPMTNSELKQKIHQTYIVQYIYDILLPVPNMLEEKFLSTLETFIFYNKAEIVSTLQKDHKFLFEAFAQLRDETIHENRRCELLLFFKELCSFSQALQPEITDELLETLTQLGILPVLKIVMISDNLQVRSAAADICAYLVEYSPSTIREFIISEVHTCNDSDLFINVIIKQMICDTDPELGGAVHLMAVLRTLLDPSDMLSTPEKTERSKFLHVFYKRCMHEFVAPLLAATSKHNCEEDDIFGYDKTKNCPNNNQTAQLLALILELLTFCVEHHTYYMRKYILNKDLLRKALILMKSKHTHLILCALRFMRRIIGLKDEVYIRYIIKGNLFRPVVNALLDNGTRYNMLNSAILELFEYIRVENIKSLVSHIVEKFYNTLESITYVQTFKGLKINYEQERYRRSEIRKNLHFILQNIVVCRGTKEEMEVKEEICITEGAEEADMPPLEDDDEFMETKRTQEPEDKIDSPKRTSSGDFRFSSSYSACAAIGSSGPGDNSVVCSVDHPDDEKEKEDEEDETSPKNKPHPSS</sequence>
<evidence type="ECO:0000313" key="6">
    <source>
        <dbReference type="Proteomes" id="UP001266305"/>
    </source>
</evidence>
<name>A0ABQ9TE64_SAGOE</name>
<dbReference type="SUPFAM" id="SSF50729">
    <property type="entry name" value="PH domain-like"/>
    <property type="match status" value="1"/>
</dbReference>
<feature type="domain" description="PP4R3 EVH1-like" evidence="4">
    <location>
        <begin position="5"/>
        <end position="101"/>
    </location>
</feature>
<dbReference type="Proteomes" id="UP001266305">
    <property type="component" value="Unassembled WGS sequence"/>
</dbReference>
<organism evidence="5 6">
    <name type="scientific">Saguinus oedipus</name>
    <name type="common">Cotton-top tamarin</name>
    <name type="synonym">Oedipomidas oedipus</name>
    <dbReference type="NCBI Taxonomy" id="9490"/>
    <lineage>
        <taxon>Eukaryota</taxon>
        <taxon>Metazoa</taxon>
        <taxon>Chordata</taxon>
        <taxon>Craniata</taxon>
        <taxon>Vertebrata</taxon>
        <taxon>Euteleostomi</taxon>
        <taxon>Mammalia</taxon>
        <taxon>Eutheria</taxon>
        <taxon>Euarchontoglires</taxon>
        <taxon>Primates</taxon>
        <taxon>Haplorrhini</taxon>
        <taxon>Platyrrhini</taxon>
        <taxon>Cebidae</taxon>
        <taxon>Callitrichinae</taxon>
        <taxon>Saguinus</taxon>
    </lineage>
</organism>